<evidence type="ECO:0000259" key="2">
    <source>
        <dbReference type="PROSITE" id="PS50914"/>
    </source>
</evidence>
<dbReference type="eggNOG" id="COG2823">
    <property type="taxonomic scope" value="Bacteria"/>
</dbReference>
<keyword evidence="1" id="KW-0732">Signal</keyword>
<dbReference type="PANTHER" id="PTHR34606:SF4">
    <property type="entry name" value="OUTER MEMBRANE LIPOPROTEIN DOLP"/>
    <property type="match status" value="1"/>
</dbReference>
<dbReference type="Pfam" id="PF04972">
    <property type="entry name" value="BON"/>
    <property type="match status" value="2"/>
</dbReference>
<dbReference type="InterPro" id="IPR007055">
    <property type="entry name" value="BON_dom"/>
</dbReference>
<evidence type="ECO:0000313" key="4">
    <source>
        <dbReference type="Proteomes" id="UP000014115"/>
    </source>
</evidence>
<evidence type="ECO:0000256" key="1">
    <source>
        <dbReference type="ARBA" id="ARBA00022729"/>
    </source>
</evidence>
<proteinExistence type="predicted"/>
<gene>
    <name evidence="3" type="ORF">A10D4_03375</name>
</gene>
<dbReference type="PROSITE" id="PS50914">
    <property type="entry name" value="BON"/>
    <property type="match status" value="2"/>
</dbReference>
<dbReference type="SMART" id="SM00749">
    <property type="entry name" value="BON"/>
    <property type="match status" value="2"/>
</dbReference>
<organism evidence="3 4">
    <name type="scientific">Idiomarina xiamenensis 10-D-4</name>
    <dbReference type="NCBI Taxonomy" id="740709"/>
    <lineage>
        <taxon>Bacteria</taxon>
        <taxon>Pseudomonadati</taxon>
        <taxon>Pseudomonadota</taxon>
        <taxon>Gammaproteobacteria</taxon>
        <taxon>Alteromonadales</taxon>
        <taxon>Idiomarinaceae</taxon>
        <taxon>Idiomarina</taxon>
    </lineage>
</organism>
<dbReference type="Gene3D" id="3.30.1340.30">
    <property type="match status" value="2"/>
</dbReference>
<dbReference type="InterPro" id="IPR014004">
    <property type="entry name" value="Transpt-assoc_nodulatn_dom_bac"/>
</dbReference>
<dbReference type="EMBL" id="AMRG01000003">
    <property type="protein sequence ID" value="EKE85353.1"/>
    <property type="molecule type" value="Genomic_DNA"/>
</dbReference>
<keyword evidence="4" id="KW-1185">Reference proteome</keyword>
<dbReference type="PROSITE" id="PS51257">
    <property type="entry name" value="PROKAR_LIPOPROTEIN"/>
    <property type="match status" value="1"/>
</dbReference>
<evidence type="ECO:0000313" key="3">
    <source>
        <dbReference type="EMBL" id="EKE85353.1"/>
    </source>
</evidence>
<feature type="domain" description="BON" evidence="2">
    <location>
        <begin position="130"/>
        <end position="197"/>
    </location>
</feature>
<dbReference type="RefSeq" id="WP_008487731.1">
    <property type="nucleotide sequence ID" value="NZ_AMRG01000003.1"/>
</dbReference>
<dbReference type="Proteomes" id="UP000014115">
    <property type="component" value="Unassembled WGS sequence"/>
</dbReference>
<comment type="caution">
    <text evidence="3">The sequence shown here is derived from an EMBL/GenBank/DDBJ whole genome shotgun (WGS) entry which is preliminary data.</text>
</comment>
<dbReference type="PANTHER" id="PTHR34606">
    <property type="entry name" value="BON DOMAIN-CONTAINING PROTEIN"/>
    <property type="match status" value="1"/>
</dbReference>
<name>K2KBY0_9GAMM</name>
<sequence>MKTLTKTLVKPVLLSLAVAGTILLQGCAVAVIGATAVGVSAASDPRSVGTQIDDQTIELRVSRALADEKQLVNTHINAISYNNSVLLVGQVPAEHLRGVAERTVSNVDGVQRVYNQLRVGQNSSLTTRSHDSWITSKVKVNLVAEKDFDGSKIKVVTENGEVFLLGLVTAAEAEKAIDIARNINGVSRVVNALEIKR</sequence>
<dbReference type="NCBIfam" id="NF008247">
    <property type="entry name" value="PRK11023.1"/>
    <property type="match status" value="1"/>
</dbReference>
<dbReference type="InterPro" id="IPR051686">
    <property type="entry name" value="Lipoprotein_DolP"/>
</dbReference>
<accession>K2KBY0</accession>
<feature type="domain" description="BON" evidence="2">
    <location>
        <begin position="53"/>
        <end position="121"/>
    </location>
</feature>
<protein>
    <recommendedName>
        <fullName evidence="2">BON domain-containing protein</fullName>
    </recommendedName>
</protein>
<dbReference type="AlphaFoldDB" id="K2KBY0"/>
<dbReference type="OrthoDB" id="9783990at2"/>
<dbReference type="PATRIC" id="fig|740709.3.peg.678"/>
<dbReference type="STRING" id="740709.A10D4_03375"/>
<reference evidence="3 4" key="1">
    <citation type="journal article" date="2012" name="J. Bacteriol.">
        <title>Genome Sequence of Idiomarina xiamenensis Type Strain 10-D-4.</title>
        <authorList>
            <person name="Lai Q."/>
            <person name="Wang L."/>
            <person name="Wang W."/>
            <person name="Shao Z."/>
        </authorList>
    </citation>
    <scope>NUCLEOTIDE SEQUENCE [LARGE SCALE GENOMIC DNA]</scope>
    <source>
        <strain evidence="3 4">10-D-4</strain>
    </source>
</reference>